<feature type="transmembrane region" description="Helical" evidence="6">
    <location>
        <begin position="182"/>
        <end position="199"/>
    </location>
</feature>
<keyword evidence="4 6" id="KW-1133">Transmembrane helix</keyword>
<feature type="transmembrane region" description="Helical" evidence="6">
    <location>
        <begin position="382"/>
        <end position="401"/>
    </location>
</feature>
<dbReference type="AlphaFoldDB" id="A0A2T5MJM3"/>
<evidence type="ECO:0000256" key="5">
    <source>
        <dbReference type="ARBA" id="ARBA00023136"/>
    </source>
</evidence>
<dbReference type="GO" id="GO:0015171">
    <property type="term" value="F:amino acid transmembrane transporter activity"/>
    <property type="evidence" value="ECO:0007669"/>
    <property type="project" value="TreeGrafter"/>
</dbReference>
<keyword evidence="2" id="KW-0813">Transport</keyword>
<sequence length="467" mass="48972">MNLFRTKPIDPNANTGLKRTLTALDLTLLGIGAIIGTGIFVLTGVAAAEHAGPAIVLSFIISGTACAFAALCYAELSGAVGGAGSAYGYAYVGIGEFVAWIIGWDLILEYGVATSTVAIGWSGYFAKILSSFFGIELPHALTAAPMEGGICNLPAILIVLMLSGLLCWGVKEAARFNGAMVMVKLVTILAFIAIAGPHVDPANWHPFIPEQVIDADGNSHFGFAGVTTAAALIFFAYIGFDAVSTAGEEAVKPQRDLPIGILASLGICTVLYIIVSGILTGVVPYTQIDIKAPIAAAMGTLGIGWAQGMIATGAIFGITTVMLVLYYALTRIVLAMSRDGLLPAPMAAVHPKTQTPVKLILASGVVIALIAGFFPIGKVAELVNLGTLGAFFLVCLSVIILRKTKPDLKRPFRTPWVPLLPLIGMGFCAWLMASLPALTWIAFAIWMSIGLVIYFTYSRHHSAINSA</sequence>
<accession>A0A2T5MJM3</accession>
<evidence type="ECO:0000256" key="4">
    <source>
        <dbReference type="ARBA" id="ARBA00022989"/>
    </source>
</evidence>
<evidence type="ECO:0000256" key="6">
    <source>
        <dbReference type="SAM" id="Phobius"/>
    </source>
</evidence>
<evidence type="ECO:0000256" key="2">
    <source>
        <dbReference type="ARBA" id="ARBA00022448"/>
    </source>
</evidence>
<feature type="transmembrane region" description="Helical" evidence="6">
    <location>
        <begin position="413"/>
        <end position="432"/>
    </location>
</feature>
<protein>
    <submittedName>
        <fullName evidence="7">Amino acid permease</fullName>
    </submittedName>
</protein>
<feature type="transmembrane region" description="Helical" evidence="6">
    <location>
        <begin position="21"/>
        <end position="48"/>
    </location>
</feature>
<dbReference type="EMBL" id="QANS01000001">
    <property type="protein sequence ID" value="PTU32758.1"/>
    <property type="molecule type" value="Genomic_DNA"/>
</dbReference>
<keyword evidence="5 6" id="KW-0472">Membrane</keyword>
<feature type="transmembrane region" description="Helical" evidence="6">
    <location>
        <begin position="359"/>
        <end position="376"/>
    </location>
</feature>
<feature type="transmembrane region" description="Helical" evidence="6">
    <location>
        <begin position="305"/>
        <end position="329"/>
    </location>
</feature>
<dbReference type="PANTHER" id="PTHR43243">
    <property type="entry name" value="INNER MEMBRANE TRANSPORTER YGJI-RELATED"/>
    <property type="match status" value="1"/>
</dbReference>
<dbReference type="RefSeq" id="WP_107938465.1">
    <property type="nucleotide sequence ID" value="NZ_QANS01000001.1"/>
</dbReference>
<dbReference type="Pfam" id="PF13520">
    <property type="entry name" value="AA_permease_2"/>
    <property type="match status" value="1"/>
</dbReference>
<feature type="transmembrane region" description="Helical" evidence="6">
    <location>
        <begin position="261"/>
        <end position="285"/>
    </location>
</feature>
<feature type="transmembrane region" description="Helical" evidence="6">
    <location>
        <begin position="153"/>
        <end position="170"/>
    </location>
</feature>
<proteinExistence type="predicted"/>
<comment type="subcellular location">
    <subcellularLocation>
        <location evidence="1">Membrane</location>
        <topology evidence="1">Multi-pass membrane protein</topology>
    </subcellularLocation>
</comment>
<reference evidence="7 8" key="1">
    <citation type="submission" date="2018-04" db="EMBL/GenBank/DDBJ databases">
        <title>Novel species isolated from glacier.</title>
        <authorList>
            <person name="Liu Q."/>
            <person name="Xin Y.-H."/>
        </authorList>
    </citation>
    <scope>NUCLEOTIDE SEQUENCE [LARGE SCALE GENOMIC DNA]</scope>
    <source>
        <strain evidence="7 8">GT1R17</strain>
    </source>
</reference>
<feature type="transmembrane region" description="Helical" evidence="6">
    <location>
        <begin position="438"/>
        <end position="457"/>
    </location>
</feature>
<dbReference type="PANTHER" id="PTHR43243:SF4">
    <property type="entry name" value="CATIONIC AMINO ACID TRANSPORTER 4"/>
    <property type="match status" value="1"/>
</dbReference>
<keyword evidence="8" id="KW-1185">Reference proteome</keyword>
<dbReference type="GO" id="GO:0016020">
    <property type="term" value="C:membrane"/>
    <property type="evidence" value="ECO:0007669"/>
    <property type="project" value="UniProtKB-SubCell"/>
</dbReference>
<dbReference type="Proteomes" id="UP000244248">
    <property type="component" value="Unassembled WGS sequence"/>
</dbReference>
<comment type="caution">
    <text evidence="7">The sequence shown here is derived from an EMBL/GenBank/DDBJ whole genome shotgun (WGS) entry which is preliminary data.</text>
</comment>
<dbReference type="OrthoDB" id="9804700at2"/>
<organism evidence="7 8">
    <name type="scientific">Stenotrophobium rhamnosiphilum</name>
    <dbReference type="NCBI Taxonomy" id="2029166"/>
    <lineage>
        <taxon>Bacteria</taxon>
        <taxon>Pseudomonadati</taxon>
        <taxon>Pseudomonadota</taxon>
        <taxon>Gammaproteobacteria</taxon>
        <taxon>Nevskiales</taxon>
        <taxon>Nevskiaceae</taxon>
        <taxon>Stenotrophobium</taxon>
    </lineage>
</organism>
<gene>
    <name evidence="7" type="ORF">CJD38_01145</name>
</gene>
<dbReference type="PIRSF" id="PIRSF006060">
    <property type="entry name" value="AA_transporter"/>
    <property type="match status" value="1"/>
</dbReference>
<evidence type="ECO:0000256" key="1">
    <source>
        <dbReference type="ARBA" id="ARBA00004141"/>
    </source>
</evidence>
<feature type="transmembrane region" description="Helical" evidence="6">
    <location>
        <begin position="219"/>
        <end position="240"/>
    </location>
</feature>
<dbReference type="InterPro" id="IPR002293">
    <property type="entry name" value="AA/rel_permease1"/>
</dbReference>
<keyword evidence="3 6" id="KW-0812">Transmembrane</keyword>
<dbReference type="Gene3D" id="1.20.1740.10">
    <property type="entry name" value="Amino acid/polyamine transporter I"/>
    <property type="match status" value="1"/>
</dbReference>
<feature type="transmembrane region" description="Helical" evidence="6">
    <location>
        <begin position="54"/>
        <end position="74"/>
    </location>
</feature>
<evidence type="ECO:0000256" key="3">
    <source>
        <dbReference type="ARBA" id="ARBA00022692"/>
    </source>
</evidence>
<name>A0A2T5MJM3_9GAMM</name>
<evidence type="ECO:0000313" key="7">
    <source>
        <dbReference type="EMBL" id="PTU32758.1"/>
    </source>
</evidence>
<evidence type="ECO:0000313" key="8">
    <source>
        <dbReference type="Proteomes" id="UP000244248"/>
    </source>
</evidence>
<feature type="transmembrane region" description="Helical" evidence="6">
    <location>
        <begin position="86"/>
        <end position="107"/>
    </location>
</feature>